<dbReference type="SUPFAM" id="SSF56935">
    <property type="entry name" value="Porins"/>
    <property type="match status" value="1"/>
</dbReference>
<feature type="domain" description="TonB-dependent receptor plug" evidence="12">
    <location>
        <begin position="45"/>
        <end position="151"/>
    </location>
</feature>
<dbReference type="GO" id="GO:0015344">
    <property type="term" value="F:siderophore uptake transmembrane transporter activity"/>
    <property type="evidence" value="ECO:0007669"/>
    <property type="project" value="TreeGrafter"/>
</dbReference>
<evidence type="ECO:0000256" key="8">
    <source>
        <dbReference type="PROSITE-ProRule" id="PRU01360"/>
    </source>
</evidence>
<dbReference type="Gene3D" id="2.170.130.10">
    <property type="entry name" value="TonB-dependent receptor, plug domain"/>
    <property type="match status" value="1"/>
</dbReference>
<dbReference type="AlphaFoldDB" id="A0AA46DZV4"/>
<dbReference type="InterPro" id="IPR039426">
    <property type="entry name" value="TonB-dep_rcpt-like"/>
</dbReference>
<evidence type="ECO:0000256" key="4">
    <source>
        <dbReference type="ARBA" id="ARBA00022692"/>
    </source>
</evidence>
<dbReference type="PANTHER" id="PTHR30069">
    <property type="entry name" value="TONB-DEPENDENT OUTER MEMBRANE RECEPTOR"/>
    <property type="match status" value="1"/>
</dbReference>
<keyword evidence="6 8" id="KW-0472">Membrane</keyword>
<dbReference type="PANTHER" id="PTHR30069:SF27">
    <property type="entry name" value="BLL4766 PROTEIN"/>
    <property type="match status" value="1"/>
</dbReference>
<name>A0AA46DZV4_9FUSO</name>
<evidence type="ECO:0000313" key="14">
    <source>
        <dbReference type="Proteomes" id="UP000294678"/>
    </source>
</evidence>
<comment type="caution">
    <text evidence="13">The sequence shown here is derived from an EMBL/GenBank/DDBJ whole genome shotgun (WGS) entry which is preliminary data.</text>
</comment>
<evidence type="ECO:0000256" key="5">
    <source>
        <dbReference type="ARBA" id="ARBA00023077"/>
    </source>
</evidence>
<evidence type="ECO:0000256" key="3">
    <source>
        <dbReference type="ARBA" id="ARBA00022452"/>
    </source>
</evidence>
<feature type="domain" description="TonB-dependent receptor-like beta-barrel" evidence="11">
    <location>
        <begin position="170"/>
        <end position="594"/>
    </location>
</feature>
<keyword evidence="7 8" id="KW-0998">Cell outer membrane</keyword>
<keyword evidence="3 8" id="KW-1134">Transmembrane beta strand</keyword>
<reference evidence="13 14" key="1">
    <citation type="submission" date="2019-03" db="EMBL/GenBank/DDBJ databases">
        <title>Genomic Encyclopedia of Type Strains, Phase IV (KMG-IV): sequencing the most valuable type-strain genomes for metagenomic binning, comparative biology and taxonomic classification.</title>
        <authorList>
            <person name="Goeker M."/>
        </authorList>
    </citation>
    <scope>NUCLEOTIDE SEQUENCE [LARGE SCALE GENOMIC DNA]</scope>
    <source>
        <strain evidence="13 14">DSM 100055</strain>
    </source>
</reference>
<keyword evidence="5 9" id="KW-0798">TonB box</keyword>
<dbReference type="Gene3D" id="2.40.170.20">
    <property type="entry name" value="TonB-dependent receptor, beta-barrel domain"/>
    <property type="match status" value="1"/>
</dbReference>
<evidence type="ECO:0000259" key="11">
    <source>
        <dbReference type="Pfam" id="PF00593"/>
    </source>
</evidence>
<keyword evidence="10" id="KW-0732">Signal</keyword>
<evidence type="ECO:0000256" key="7">
    <source>
        <dbReference type="ARBA" id="ARBA00023237"/>
    </source>
</evidence>
<dbReference type="InterPro" id="IPR000531">
    <property type="entry name" value="Beta-barrel_TonB"/>
</dbReference>
<dbReference type="EMBL" id="SOBG01000001">
    <property type="protein sequence ID" value="TDT72229.1"/>
    <property type="molecule type" value="Genomic_DNA"/>
</dbReference>
<dbReference type="PROSITE" id="PS52016">
    <property type="entry name" value="TONB_DEPENDENT_REC_3"/>
    <property type="match status" value="1"/>
</dbReference>
<keyword evidence="14" id="KW-1185">Reference proteome</keyword>
<comment type="subcellular location">
    <subcellularLocation>
        <location evidence="1 8">Cell outer membrane</location>
        <topology evidence="1 8">Multi-pass membrane protein</topology>
    </subcellularLocation>
</comment>
<protein>
    <submittedName>
        <fullName evidence="13">Outer membrane cobalamin receptor</fullName>
    </submittedName>
</protein>
<evidence type="ECO:0000256" key="10">
    <source>
        <dbReference type="SAM" id="SignalP"/>
    </source>
</evidence>
<dbReference type="Pfam" id="PF07715">
    <property type="entry name" value="Plug"/>
    <property type="match status" value="1"/>
</dbReference>
<keyword evidence="13" id="KW-0675">Receptor</keyword>
<accession>A0AA46DZV4</accession>
<dbReference type="InterPro" id="IPR012910">
    <property type="entry name" value="Plug_dom"/>
</dbReference>
<dbReference type="Pfam" id="PF00593">
    <property type="entry name" value="TonB_dep_Rec_b-barrel"/>
    <property type="match status" value="1"/>
</dbReference>
<evidence type="ECO:0000313" key="13">
    <source>
        <dbReference type="EMBL" id="TDT72229.1"/>
    </source>
</evidence>
<dbReference type="RefSeq" id="WP_134111761.1">
    <property type="nucleotide sequence ID" value="NZ_SOBG01000001.1"/>
</dbReference>
<keyword evidence="4 8" id="KW-0812">Transmembrane</keyword>
<dbReference type="InterPro" id="IPR036942">
    <property type="entry name" value="Beta-barrel_TonB_sf"/>
</dbReference>
<sequence length="625" mass="71450">MKKILLSSLLFLSSLSFSNTDFLNDSITLELKDSIITAEKFETPIRDTTKNVYIINKENIQNSGATNIVELLKTIPSIFIGSGYTNEGIIDFRGQGETSKSNVLILVDGISQNSIDMSGPDLSIIDINNIERIEVIPSSGVVYGDKAVGGVINIITSNNKNNIKLDVGSYGYSNSALNTSNTFGIFTINNNFSKTFKEGYREHSNYNKENFGTDIIININSNNKLTFTYDYNKSFYNYAGSLTKAQVENNRTDSISGKGSTFNRKNNYSLNYNYESNKLKLENKVSSYNKYSEGWSKINTAYFSNNLKIKYSFSNFNIINGIDFSEASSKTNSTNKIEKNQIGMFSLINYSILDNLIINGGYRNETTKLDYFTGKEKKYNQNLFSAGINYLYSDTGNVYLSFEQNYRTPTTDEYQYAIYNWATYEITGYGYKENLNPQKSTTTEIGHKEFFANTYINTTIFNTITTNEIFYNPSTFSNENIDGTTLRNGIEFSTKTNIKNIILSQSYTYLIAKINDGQYKNKLIPWVPKNRYNASINFKLNKLNFELDYNFVGKMYSISDWNNQYGKINSYSVVNFTSNYKFNNINTYFGIKNLTNTKYYDYVTYGSSYYPAEEKSYYIGINYEF</sequence>
<comment type="similarity">
    <text evidence="8 9">Belongs to the TonB-dependent receptor family.</text>
</comment>
<dbReference type="Proteomes" id="UP000294678">
    <property type="component" value="Unassembled WGS sequence"/>
</dbReference>
<feature type="signal peptide" evidence="10">
    <location>
        <begin position="1"/>
        <end position="18"/>
    </location>
</feature>
<evidence type="ECO:0000256" key="9">
    <source>
        <dbReference type="RuleBase" id="RU003357"/>
    </source>
</evidence>
<gene>
    <name evidence="13" type="ORF">EV215_0016</name>
</gene>
<proteinExistence type="inferred from homology"/>
<evidence type="ECO:0000259" key="12">
    <source>
        <dbReference type="Pfam" id="PF07715"/>
    </source>
</evidence>
<organism evidence="13 14">
    <name type="scientific">Hypnocyclicus thermotrophus</name>
    <dbReference type="NCBI Taxonomy" id="1627895"/>
    <lineage>
        <taxon>Bacteria</taxon>
        <taxon>Fusobacteriati</taxon>
        <taxon>Fusobacteriota</taxon>
        <taxon>Fusobacteriia</taxon>
        <taxon>Fusobacteriales</taxon>
        <taxon>Fusobacteriaceae</taxon>
        <taxon>Hypnocyclicus</taxon>
    </lineage>
</organism>
<dbReference type="GO" id="GO:0009279">
    <property type="term" value="C:cell outer membrane"/>
    <property type="evidence" value="ECO:0007669"/>
    <property type="project" value="UniProtKB-SubCell"/>
</dbReference>
<evidence type="ECO:0000256" key="1">
    <source>
        <dbReference type="ARBA" id="ARBA00004571"/>
    </source>
</evidence>
<evidence type="ECO:0000256" key="6">
    <source>
        <dbReference type="ARBA" id="ARBA00023136"/>
    </source>
</evidence>
<keyword evidence="2 8" id="KW-0813">Transport</keyword>
<feature type="chain" id="PRO_5041272172" evidence="10">
    <location>
        <begin position="19"/>
        <end position="625"/>
    </location>
</feature>
<evidence type="ECO:0000256" key="2">
    <source>
        <dbReference type="ARBA" id="ARBA00022448"/>
    </source>
</evidence>
<dbReference type="GO" id="GO:0044718">
    <property type="term" value="P:siderophore transmembrane transport"/>
    <property type="evidence" value="ECO:0007669"/>
    <property type="project" value="TreeGrafter"/>
</dbReference>
<dbReference type="InterPro" id="IPR037066">
    <property type="entry name" value="Plug_dom_sf"/>
</dbReference>